<dbReference type="PROSITE" id="PS50902">
    <property type="entry name" value="FLAVODOXIN_LIKE"/>
    <property type="match status" value="1"/>
</dbReference>
<evidence type="ECO:0000313" key="3">
    <source>
        <dbReference type="EMBL" id="PCC19483.1"/>
    </source>
</evidence>
<dbReference type="Gene3D" id="3.40.50.720">
    <property type="entry name" value="NAD(P)-binding Rossmann-like Domain"/>
    <property type="match status" value="1"/>
</dbReference>
<dbReference type="RefSeq" id="WP_096158552.1">
    <property type="nucleotide sequence ID" value="NZ_CP025332.1"/>
</dbReference>
<dbReference type="GO" id="GO:0016705">
    <property type="term" value="F:oxidoreductase activity, acting on paired donors, with incorporation or reduction of molecular oxygen"/>
    <property type="evidence" value="ECO:0007669"/>
    <property type="project" value="InterPro"/>
</dbReference>
<keyword evidence="3" id="KW-0503">Monooxygenase</keyword>
<protein>
    <submittedName>
        <fullName evidence="4">Cytochrome P450</fullName>
    </submittedName>
    <submittedName>
        <fullName evidence="3">Monooxygenase</fullName>
    </submittedName>
</protein>
<dbReference type="InterPro" id="IPR029039">
    <property type="entry name" value="Flavoprotein-like_sf"/>
</dbReference>
<dbReference type="Gene3D" id="1.10.630.10">
    <property type="entry name" value="Cytochrome P450"/>
    <property type="match status" value="1"/>
</dbReference>
<dbReference type="PANTHER" id="PTHR46696:SF1">
    <property type="entry name" value="CYTOCHROME P450 YJIB-RELATED"/>
    <property type="match status" value="1"/>
</dbReference>
<name>A0A2A3X707_BREAU</name>
<dbReference type="InterPro" id="IPR036396">
    <property type="entry name" value="Cyt_P450_sf"/>
</dbReference>
<accession>A0A2H1J3T3</accession>
<dbReference type="InterPro" id="IPR023753">
    <property type="entry name" value="FAD/NAD-binding_dom"/>
</dbReference>
<feature type="domain" description="Flavodoxin-like" evidence="2">
    <location>
        <begin position="893"/>
        <end position="1034"/>
    </location>
</feature>
<dbReference type="GO" id="GO:0020037">
    <property type="term" value="F:heme binding"/>
    <property type="evidence" value="ECO:0007669"/>
    <property type="project" value="InterPro"/>
</dbReference>
<reference evidence="3 5" key="1">
    <citation type="journal article" date="2017" name="Elife">
        <title>Extensive horizontal gene transfer in cheese-associated bacteria.</title>
        <authorList>
            <person name="Bonham K.S."/>
            <person name="Wolfe B.E."/>
            <person name="Dutton R.J."/>
        </authorList>
    </citation>
    <scope>NUCLEOTIDE SEQUENCE [LARGE SCALE GENOMIC DNA]</scope>
    <source>
        <strain evidence="3 5">JB5</strain>
    </source>
</reference>
<dbReference type="PROSITE" id="PS00086">
    <property type="entry name" value="CYTOCHROME_P450"/>
    <property type="match status" value="1"/>
</dbReference>
<dbReference type="Pfam" id="PF07992">
    <property type="entry name" value="Pyr_redox_2"/>
    <property type="match status" value="1"/>
</dbReference>
<evidence type="ECO:0000313" key="4">
    <source>
        <dbReference type="EMBL" id="SMX82031.1"/>
    </source>
</evidence>
<accession>A0A2A3X707</accession>
<dbReference type="AlphaFoldDB" id="A0A2A3X707"/>
<sequence length="1044" mass="111607">MTSQLHADTHQGAASAPVADWVTIPELYDDPFPIYERLRAEGGVHWVPAVNRYLITSYDAVSATEHDQEIFSADEEGSLQIRAMGHSMLRRDDPEHYEQRRAWQPVLKPGYVKRVWTSMYREVAEDLLGKLIDKGPGADLIWDFAAPYAAETLRRMLGLYNAEQSDLQRWSQTMIDATGNYADDPDVWAKGKRSFDEVDAALDEMLEYHLTHRDDSLISGLLSMPGEAMPIEQIRANIKMTIGGGLNEPRDALGVAALAMFDHPEQRTAAIANPGLWPTVFEETIRWIAPIGMYSRQTTQDTVLAGTHLPAGAKLGICVLSANRDETIWDRADQFDIHREAKPHLAFSKGVHVCLGNWAARAEIAEVALPLLFNSLDGLAIDETRETRVGGWVFRGMLNLPVTWSKASATPNYGVAVSGGAASAGDAPSSEGTGPKVAVIGAGPAGCFSAKEILRQVPGSTADVYDRLPVPYGLLRYGVAADHQGTKSVAAQFDRLFADTRARFIGNTDLGSDVTMDELKANYDAVVLASGLNHDRLLDIPGTKLNHVYRAGTITRLLNGHPDEAETGASEVAPMVLGSRVAVVGQGNVAIDILRLLTCRSETLEGSDIDDLIHGSLRSDIARIDIIGRSEPSAAKFDPVMIRELARVPGLTHVLHGVDLDAVPVGKDAKLDALRGLLDPESRVGAASDQGDASAKEIELHWWFASSPEHITGSSVGGASSSESAGAVGGLDFTHDGEAVHLDVDSVITAIGFVRDPMSVAKQGICPVSPIPADGKISDGLFAIGWLKGNGRGTIPDQRTDARTLAATIAAEVAAGSISTGAAGIDPHENATDFNGWRRIDLKERLGAGAGRCRAKIRTRSELLDAARDASLDEQITVASGSAAKELAPGVPVTILFGTESGNAELVAEELGKFLGERSDLEISDLATISPGDLDPERFYLLVSSTYGDGDVPSSATRFHGELKETDVDLGGVRFAVFGMGDASYTKTYSRGSELLTEALEARGATRVGEYGRHDAGGPVPASEAASEWAQGVLTNLTTELSPA</sequence>
<evidence type="ECO:0000313" key="6">
    <source>
        <dbReference type="Proteomes" id="UP000234300"/>
    </source>
</evidence>
<dbReference type="GO" id="GO:0004497">
    <property type="term" value="F:monooxygenase activity"/>
    <property type="evidence" value="ECO:0007669"/>
    <property type="project" value="UniProtKB-KW"/>
</dbReference>
<evidence type="ECO:0000256" key="1">
    <source>
        <dbReference type="ARBA" id="ARBA00010617"/>
    </source>
</evidence>
<dbReference type="InterPro" id="IPR002397">
    <property type="entry name" value="Cyt_P450_B"/>
</dbReference>
<dbReference type="GO" id="GO:0005506">
    <property type="term" value="F:iron ion binding"/>
    <property type="evidence" value="ECO:0007669"/>
    <property type="project" value="InterPro"/>
</dbReference>
<dbReference type="Proteomes" id="UP000218377">
    <property type="component" value="Unassembled WGS sequence"/>
</dbReference>
<dbReference type="EMBL" id="FXZI01000003">
    <property type="protein sequence ID" value="SMX82031.1"/>
    <property type="molecule type" value="Genomic_DNA"/>
</dbReference>
<keyword evidence="3" id="KW-0560">Oxidoreductase</keyword>
<dbReference type="InterPro" id="IPR036188">
    <property type="entry name" value="FAD/NAD-bd_sf"/>
</dbReference>
<dbReference type="SUPFAM" id="SSF51971">
    <property type="entry name" value="Nucleotide-binding domain"/>
    <property type="match status" value="1"/>
</dbReference>
<dbReference type="InterPro" id="IPR017972">
    <property type="entry name" value="Cyt_P450_CS"/>
</dbReference>
<proteinExistence type="inferred from homology"/>
<dbReference type="Pfam" id="PF00258">
    <property type="entry name" value="Flavodoxin_1"/>
    <property type="match status" value="1"/>
</dbReference>
<gene>
    <name evidence="4" type="ORF">BAURA86_01240</name>
    <name evidence="3" type="ORF">CIK79_15025</name>
</gene>
<evidence type="ECO:0000259" key="2">
    <source>
        <dbReference type="PROSITE" id="PS50902"/>
    </source>
</evidence>
<dbReference type="EMBL" id="NRGX01000001">
    <property type="protein sequence ID" value="PCC19483.1"/>
    <property type="molecule type" value="Genomic_DNA"/>
</dbReference>
<dbReference type="InterPro" id="IPR001128">
    <property type="entry name" value="Cyt_P450"/>
</dbReference>
<dbReference type="InterPro" id="IPR008254">
    <property type="entry name" value="Flavodoxin/NO_synth"/>
</dbReference>
<organism evidence="3 5">
    <name type="scientific">Brevibacterium aurantiacum</name>
    <dbReference type="NCBI Taxonomy" id="273384"/>
    <lineage>
        <taxon>Bacteria</taxon>
        <taxon>Bacillati</taxon>
        <taxon>Actinomycetota</taxon>
        <taxon>Actinomycetes</taxon>
        <taxon>Micrococcales</taxon>
        <taxon>Brevibacteriaceae</taxon>
        <taxon>Brevibacterium</taxon>
    </lineage>
</organism>
<dbReference type="SUPFAM" id="SSF52218">
    <property type="entry name" value="Flavoproteins"/>
    <property type="match status" value="1"/>
</dbReference>
<dbReference type="PRINTS" id="PR00359">
    <property type="entry name" value="BP450"/>
</dbReference>
<evidence type="ECO:0000313" key="5">
    <source>
        <dbReference type="Proteomes" id="UP000218377"/>
    </source>
</evidence>
<reference evidence="4 6" key="2">
    <citation type="submission" date="2017-03" db="EMBL/GenBank/DDBJ databases">
        <authorList>
            <person name="Afonso C.L."/>
            <person name="Miller P.J."/>
            <person name="Scott M.A."/>
            <person name="Spackman E."/>
            <person name="Goraichik I."/>
            <person name="Dimitrov K.M."/>
            <person name="Suarez D.L."/>
            <person name="Swayne D.E."/>
        </authorList>
    </citation>
    <scope>NUCLEOTIDE SEQUENCE [LARGE SCALE GENOMIC DNA]</scope>
    <source>
        <strain evidence="4">8</strain>
        <strain evidence="6">8(6)</strain>
    </source>
</reference>
<dbReference type="Proteomes" id="UP000234300">
    <property type="component" value="Unassembled WGS sequence"/>
</dbReference>
<dbReference type="GO" id="GO:0010181">
    <property type="term" value="F:FMN binding"/>
    <property type="evidence" value="ECO:0007669"/>
    <property type="project" value="InterPro"/>
</dbReference>
<dbReference type="Gene3D" id="3.40.50.360">
    <property type="match status" value="1"/>
</dbReference>
<dbReference type="SUPFAM" id="SSF48264">
    <property type="entry name" value="Cytochrome P450"/>
    <property type="match status" value="1"/>
</dbReference>
<dbReference type="Gene3D" id="3.50.50.60">
    <property type="entry name" value="FAD/NAD(P)-binding domain"/>
    <property type="match status" value="1"/>
</dbReference>
<dbReference type="PANTHER" id="PTHR46696">
    <property type="entry name" value="P450, PUTATIVE (EUROFUNG)-RELATED"/>
    <property type="match status" value="1"/>
</dbReference>
<comment type="similarity">
    <text evidence="1">Belongs to the cytochrome P450 family.</text>
</comment>
<dbReference type="Pfam" id="PF00067">
    <property type="entry name" value="p450"/>
    <property type="match status" value="1"/>
</dbReference>